<dbReference type="AlphaFoldDB" id="A0AAJ2P4C2"/>
<protein>
    <recommendedName>
        <fullName evidence="5">ICEF Integrative Conjugal Element-II</fullName>
    </recommendedName>
</protein>
<organism evidence="1 4">
    <name type="scientific">Mesomycoplasma ovipneumoniae</name>
    <dbReference type="NCBI Taxonomy" id="29562"/>
    <lineage>
        <taxon>Bacteria</taxon>
        <taxon>Bacillati</taxon>
        <taxon>Mycoplasmatota</taxon>
        <taxon>Mycoplasmoidales</taxon>
        <taxon>Metamycoplasmataceae</taxon>
        <taxon>Mesomycoplasma</taxon>
    </lineage>
</organism>
<dbReference type="Proteomes" id="UP001275471">
    <property type="component" value="Unassembled WGS sequence"/>
</dbReference>
<name>A0AAJ2P4C2_9BACT</name>
<accession>A0AAJ2P4C2</accession>
<dbReference type="EMBL" id="JAWPFF010000012">
    <property type="protein sequence ID" value="MDW2908580.1"/>
    <property type="molecule type" value="Genomic_DNA"/>
</dbReference>
<dbReference type="Proteomes" id="UP001281777">
    <property type="component" value="Unassembled WGS sequence"/>
</dbReference>
<sequence>MTKNKKKSIEYKMKNKKTQRAALFLQFTNPDEAKLIDDLKFKILQNGKKPTVVIKDFLIEILQKENFQKSFSEVKNDVFYSFRKASYISQIPFYLKLDEFRKENELMIDLLNKKVNLLINLLYEFTKKDIAEFSPNDTENFYYFQKLEEDMSVKIAHLKSKNASRKREMEVFYDNFKNYDENAENNTNDFVGEK</sequence>
<dbReference type="NCBIfam" id="NF045893">
    <property type="entry name" value="ICE_Mbov_0398"/>
    <property type="match status" value="1"/>
</dbReference>
<evidence type="ECO:0000313" key="2">
    <source>
        <dbReference type="EMBL" id="MDW2908580.1"/>
    </source>
</evidence>
<comment type="caution">
    <text evidence="1">The sequence shown here is derived from an EMBL/GenBank/DDBJ whole genome shotgun (WGS) entry which is preliminary data.</text>
</comment>
<dbReference type="EMBL" id="JAWPFE010000014">
    <property type="protein sequence ID" value="MDW2892827.1"/>
    <property type="molecule type" value="Genomic_DNA"/>
</dbReference>
<evidence type="ECO:0000313" key="3">
    <source>
        <dbReference type="Proteomes" id="UP001275471"/>
    </source>
</evidence>
<evidence type="ECO:0000313" key="1">
    <source>
        <dbReference type="EMBL" id="MDW2892827.1"/>
    </source>
</evidence>
<proteinExistence type="predicted"/>
<gene>
    <name evidence="2" type="ORF">R7V75_02475</name>
    <name evidence="1" type="ORF">R7W54_02470</name>
</gene>
<keyword evidence="3" id="KW-1185">Reference proteome</keyword>
<evidence type="ECO:0000313" key="4">
    <source>
        <dbReference type="Proteomes" id="UP001281777"/>
    </source>
</evidence>
<dbReference type="RefSeq" id="WP_258825281.1">
    <property type="nucleotide sequence ID" value="NZ_CP079200.1"/>
</dbReference>
<evidence type="ECO:0008006" key="5">
    <source>
        <dbReference type="Google" id="ProtNLM"/>
    </source>
</evidence>
<reference evidence="1 3" key="1">
    <citation type="submission" date="2023-10" db="EMBL/GenBank/DDBJ databases">
        <title>Genome sequences of Mycoplasma ovipneumoniae isolated from goats.</title>
        <authorList>
            <person name="Spergser J."/>
        </authorList>
    </citation>
    <scope>NUCLEOTIDE SEQUENCE</scope>
    <source>
        <strain evidence="2 3">1N</strain>
        <strain evidence="1">5N</strain>
    </source>
</reference>